<reference evidence="1 2" key="1">
    <citation type="submission" date="2020-08" db="EMBL/GenBank/DDBJ databases">
        <title>Genomic Encyclopedia of Type Strains, Phase IV (KMG-V): Genome sequencing to study the core and pangenomes of soil and plant-associated prokaryotes.</title>
        <authorList>
            <person name="Whitman W."/>
        </authorList>
    </citation>
    <scope>NUCLEOTIDE SEQUENCE [LARGE SCALE GENOMIC DNA]</scope>
    <source>
        <strain evidence="1 2">SEMIA 4034</strain>
    </source>
</reference>
<accession>A0A7W9CWI8</accession>
<dbReference type="EMBL" id="JACHBC010000008">
    <property type="protein sequence ID" value="MBB5562469.1"/>
    <property type="molecule type" value="Genomic_DNA"/>
</dbReference>
<proteinExistence type="predicted"/>
<keyword evidence="2" id="KW-1185">Reference proteome</keyword>
<sequence>MQPYRVLGNEILTSVRSIQPAKSDRRNLSAAQEPVKELTPASIPLEMKIYALSYANAALGECGIFCLSKLSLNFGQQKYFRQRNNARLMMTSS</sequence>
<organism evidence="1 2">
    <name type="scientific">Rhizobium lentis</name>
    <dbReference type="NCBI Taxonomy" id="1138194"/>
    <lineage>
        <taxon>Bacteria</taxon>
        <taxon>Pseudomonadati</taxon>
        <taxon>Pseudomonadota</taxon>
        <taxon>Alphaproteobacteria</taxon>
        <taxon>Hyphomicrobiales</taxon>
        <taxon>Rhizobiaceae</taxon>
        <taxon>Rhizobium/Agrobacterium group</taxon>
        <taxon>Rhizobium</taxon>
    </lineage>
</organism>
<evidence type="ECO:0000313" key="1">
    <source>
        <dbReference type="EMBL" id="MBB5562469.1"/>
    </source>
</evidence>
<dbReference type="RefSeq" id="WP_183918130.1">
    <property type="nucleotide sequence ID" value="NZ_JACHBB010000008.1"/>
</dbReference>
<comment type="caution">
    <text evidence="1">The sequence shown here is derived from an EMBL/GenBank/DDBJ whole genome shotgun (WGS) entry which is preliminary data.</text>
</comment>
<dbReference type="AlphaFoldDB" id="A0A7W9CWI8"/>
<gene>
    <name evidence="1" type="ORF">GGI59_004153</name>
</gene>
<evidence type="ECO:0000313" key="2">
    <source>
        <dbReference type="Proteomes" id="UP000528824"/>
    </source>
</evidence>
<dbReference type="Proteomes" id="UP000528824">
    <property type="component" value="Unassembled WGS sequence"/>
</dbReference>
<protein>
    <submittedName>
        <fullName evidence="1">Uncharacterized protein</fullName>
    </submittedName>
</protein>
<name>A0A7W9CWI8_9HYPH</name>